<dbReference type="GO" id="GO:0003954">
    <property type="term" value="F:NADH dehydrogenase activity"/>
    <property type="evidence" value="ECO:0007669"/>
    <property type="project" value="TreeGrafter"/>
</dbReference>
<dbReference type="GO" id="GO:0008137">
    <property type="term" value="F:NADH dehydrogenase (ubiquinone) activity"/>
    <property type="evidence" value="ECO:0007669"/>
    <property type="project" value="InterPro"/>
</dbReference>
<keyword evidence="3 6" id="KW-0812">Transmembrane</keyword>
<evidence type="ECO:0000256" key="1">
    <source>
        <dbReference type="ARBA" id="ARBA00004141"/>
    </source>
</evidence>
<dbReference type="GO" id="GO:0016020">
    <property type="term" value="C:membrane"/>
    <property type="evidence" value="ECO:0007669"/>
    <property type="project" value="UniProtKB-SubCell"/>
</dbReference>
<dbReference type="InterPro" id="IPR010227">
    <property type="entry name" value="NADH_Q_OxRdtase_chainM/4"/>
</dbReference>
<evidence type="ECO:0000256" key="2">
    <source>
        <dbReference type="ARBA" id="ARBA00009025"/>
    </source>
</evidence>
<name>A0A0F9EWU1_9ZZZZ</name>
<dbReference type="InterPro" id="IPR003918">
    <property type="entry name" value="NADH_UbQ_OxRdtase"/>
</dbReference>
<dbReference type="PANTHER" id="PTHR43507">
    <property type="entry name" value="NADH-UBIQUINONE OXIDOREDUCTASE CHAIN 4"/>
    <property type="match status" value="1"/>
</dbReference>
<accession>A0A0F9EWU1</accession>
<feature type="transmembrane region" description="Helical" evidence="6">
    <location>
        <begin position="242"/>
        <end position="264"/>
    </location>
</feature>
<protein>
    <recommendedName>
        <fullName evidence="7">NADH:quinone oxidoreductase/Mrp antiporter transmembrane domain-containing protein</fullName>
    </recommendedName>
</protein>
<evidence type="ECO:0000256" key="3">
    <source>
        <dbReference type="ARBA" id="ARBA00022692"/>
    </source>
</evidence>
<proteinExistence type="inferred from homology"/>
<reference evidence="8" key="1">
    <citation type="journal article" date="2015" name="Nature">
        <title>Complex archaea that bridge the gap between prokaryotes and eukaryotes.</title>
        <authorList>
            <person name="Spang A."/>
            <person name="Saw J.H."/>
            <person name="Jorgensen S.L."/>
            <person name="Zaremba-Niedzwiedzka K."/>
            <person name="Martijn J."/>
            <person name="Lind A.E."/>
            <person name="van Eijk R."/>
            <person name="Schleper C."/>
            <person name="Guy L."/>
            <person name="Ettema T.J."/>
        </authorList>
    </citation>
    <scope>NUCLEOTIDE SEQUENCE</scope>
</reference>
<dbReference type="EMBL" id="LAZR01023417">
    <property type="protein sequence ID" value="KKL78568.1"/>
    <property type="molecule type" value="Genomic_DNA"/>
</dbReference>
<feature type="transmembrane region" description="Helical" evidence="6">
    <location>
        <begin position="34"/>
        <end position="52"/>
    </location>
</feature>
<dbReference type="PRINTS" id="PR01437">
    <property type="entry name" value="NUOXDRDTASE4"/>
</dbReference>
<dbReference type="Pfam" id="PF00361">
    <property type="entry name" value="Proton_antipo_M"/>
    <property type="match status" value="1"/>
</dbReference>
<evidence type="ECO:0000256" key="5">
    <source>
        <dbReference type="ARBA" id="ARBA00023136"/>
    </source>
</evidence>
<feature type="transmembrane region" description="Helical" evidence="6">
    <location>
        <begin position="330"/>
        <end position="350"/>
    </location>
</feature>
<evidence type="ECO:0000313" key="8">
    <source>
        <dbReference type="EMBL" id="KKL78568.1"/>
    </source>
</evidence>
<feature type="transmembrane region" description="Helical" evidence="6">
    <location>
        <begin position="406"/>
        <end position="429"/>
    </location>
</feature>
<dbReference type="GO" id="GO:0042773">
    <property type="term" value="P:ATP synthesis coupled electron transport"/>
    <property type="evidence" value="ECO:0007669"/>
    <property type="project" value="InterPro"/>
</dbReference>
<feature type="transmembrane region" description="Helical" evidence="6">
    <location>
        <begin position="371"/>
        <end position="394"/>
    </location>
</feature>
<evidence type="ECO:0000256" key="6">
    <source>
        <dbReference type="SAM" id="Phobius"/>
    </source>
</evidence>
<feature type="transmembrane region" description="Helical" evidence="6">
    <location>
        <begin position="303"/>
        <end position="324"/>
    </location>
</feature>
<feature type="domain" description="NADH:quinone oxidoreductase/Mrp antiporter transmembrane" evidence="7">
    <location>
        <begin position="128"/>
        <end position="421"/>
    </location>
</feature>
<sequence length="488" mass="54467">MKGILSAIIFIPLIGSIILAFIPKKKDMLIKRTALLFSVIPFVLSLLLYIHYDPTGSRIQFVEKLTWIKQLGMQYYLGVDGLSIPLVILSTLIMAISILYSFVVSKRTKEYFILMLAMGSAMVGVFMALDYILFYIFWEVGLIPMYFLIGIWGGHRREYAAIKFFLYTFFGSVFMLLGILGLYFYAPAAERTFDMIILAQNSYPINIQIWIFLGIFFSLAIKLPSFPFHTWLPDAHVEAPTAASVILAAVLLKMGGYGFARILMPSVPDAFEIFVPMMAILGAISIIYGAYLAMAQDDLKKMVAYSSISHMGFVTLGFATLNTFGVQGAIFQMISHGLITGLMFIVVGMIHDRYHTRKISELDDLMNHAPALSSVVIFTTMASLGMPALSGFIGEFLTIIGVLETIGWFYGIIMAVGIVLTAGYFIYMLGRVFLKARRKEKVTGVKVVDLSVRDMVIAFPMVALILLFGVYPKPVLDLAQLVIYTMIK</sequence>
<dbReference type="GO" id="GO:0048039">
    <property type="term" value="F:ubiquinone binding"/>
    <property type="evidence" value="ECO:0007669"/>
    <property type="project" value="TreeGrafter"/>
</dbReference>
<evidence type="ECO:0000259" key="7">
    <source>
        <dbReference type="Pfam" id="PF00361"/>
    </source>
</evidence>
<comment type="caution">
    <text evidence="8">The sequence shown here is derived from an EMBL/GenBank/DDBJ whole genome shotgun (WGS) entry which is preliminary data.</text>
</comment>
<comment type="subcellular location">
    <subcellularLocation>
        <location evidence="1">Membrane</location>
        <topology evidence="1">Multi-pass membrane protein</topology>
    </subcellularLocation>
</comment>
<feature type="transmembrane region" description="Helical" evidence="6">
    <location>
        <begin position="82"/>
        <end position="104"/>
    </location>
</feature>
<dbReference type="PANTHER" id="PTHR43507:SF1">
    <property type="entry name" value="NADH-UBIQUINONE OXIDOREDUCTASE CHAIN 4"/>
    <property type="match status" value="1"/>
</dbReference>
<keyword evidence="4 6" id="KW-1133">Transmembrane helix</keyword>
<dbReference type="AlphaFoldDB" id="A0A0F9EWU1"/>
<keyword evidence="5 6" id="KW-0472">Membrane</keyword>
<dbReference type="NCBIfam" id="TIGR01972">
    <property type="entry name" value="NDH_I_M"/>
    <property type="match status" value="1"/>
</dbReference>
<feature type="transmembrane region" description="Helical" evidence="6">
    <location>
        <begin position="205"/>
        <end position="221"/>
    </location>
</feature>
<feature type="transmembrane region" description="Helical" evidence="6">
    <location>
        <begin position="164"/>
        <end position="185"/>
    </location>
</feature>
<feature type="transmembrane region" description="Helical" evidence="6">
    <location>
        <begin position="6"/>
        <end position="22"/>
    </location>
</feature>
<gene>
    <name evidence="8" type="ORF">LCGC14_2023540</name>
</gene>
<organism evidence="8">
    <name type="scientific">marine sediment metagenome</name>
    <dbReference type="NCBI Taxonomy" id="412755"/>
    <lineage>
        <taxon>unclassified sequences</taxon>
        <taxon>metagenomes</taxon>
        <taxon>ecological metagenomes</taxon>
    </lineage>
</organism>
<evidence type="ECO:0000256" key="4">
    <source>
        <dbReference type="ARBA" id="ARBA00022989"/>
    </source>
</evidence>
<feature type="transmembrane region" description="Helical" evidence="6">
    <location>
        <begin position="450"/>
        <end position="471"/>
    </location>
</feature>
<dbReference type="GO" id="GO:0015990">
    <property type="term" value="P:electron transport coupled proton transport"/>
    <property type="evidence" value="ECO:0007669"/>
    <property type="project" value="TreeGrafter"/>
</dbReference>
<dbReference type="InterPro" id="IPR001750">
    <property type="entry name" value="ND/Mrp_TM"/>
</dbReference>
<feature type="transmembrane region" description="Helical" evidence="6">
    <location>
        <begin position="135"/>
        <end position="152"/>
    </location>
</feature>
<feature type="transmembrane region" description="Helical" evidence="6">
    <location>
        <begin position="270"/>
        <end position="291"/>
    </location>
</feature>
<feature type="transmembrane region" description="Helical" evidence="6">
    <location>
        <begin position="111"/>
        <end position="129"/>
    </location>
</feature>
<comment type="similarity">
    <text evidence="2">Belongs to the complex I subunit 4 family.</text>
</comment>